<name>A0AAD6J2T1_DREDA</name>
<dbReference type="GO" id="GO:0099122">
    <property type="term" value="F:RNA polymerase II C-terminal domain binding"/>
    <property type="evidence" value="ECO:0007669"/>
    <property type="project" value="InterPro"/>
</dbReference>
<protein>
    <recommendedName>
        <fullName evidence="3">CID domain-containing protein</fullName>
    </recommendedName>
</protein>
<dbReference type="EMBL" id="JAQGDS010000002">
    <property type="protein sequence ID" value="KAJ6263285.1"/>
    <property type="molecule type" value="Genomic_DNA"/>
</dbReference>
<evidence type="ECO:0000313" key="4">
    <source>
        <dbReference type="EMBL" id="KAJ6263285.1"/>
    </source>
</evidence>
<sequence length="618" mass="67693">MKGVQQRGTAAMIRPPTNLIVRYQVRKAAFELVRLRIAAEQVALVVERGELAGAGGELVGVGAEDGAFAREQVVGVVDRAAGWSGDAVVKLLDGWEVGHHGESWFSALTLAWQDLRLGSAGSRLPSSSSLKLLKSLPLLFITSLFSEYHSTARVTRSPVAGSAFPYFFNHRPEGWNEPASTRETTVSTRTRVLRATNIYQRPLFYPYQSPPTMSLSDETVFSKLNSLNETQEGIVSIAQWVMFHRRHAKRFAQLWYQRLKESSAPRKLNLVYLVNEVVQQMKARKKEEFGIAFSPIMADACEAAYRGSPADIQQKLRRVIQVWRQRAIFDPDVLDGIDNRLDDVDKGKSSGSGMGRRLGGGIGGSTPAELSRLSSAQSKLNNQLTHSTIAFGSAADEYKKYMEAEAIPPPAVYVARLSQLIKTLDIAHAAVSDALSSRKELIKNLESLLETNKTALAGEEAQLKEVEDKKARTEGVKKDVENMLLSGMTDDKNGDTVMRSTTPDIEPPREMVEALTPPPAPAEEPAYQESGPFMFQSNSPVKGPSQTDLLTSMLQYGNYSKPSTVPKVTDNPMAGMEGLDADVVAMLLKNVNSAKTGGAPAQQPPPTAMDDDDDEYHP</sequence>
<organism evidence="4 5">
    <name type="scientific">Drechslerella dactyloides</name>
    <name type="common">Nematode-trapping fungus</name>
    <name type="synonym">Arthrobotrys dactyloides</name>
    <dbReference type="NCBI Taxonomy" id="74499"/>
    <lineage>
        <taxon>Eukaryota</taxon>
        <taxon>Fungi</taxon>
        <taxon>Dikarya</taxon>
        <taxon>Ascomycota</taxon>
        <taxon>Pezizomycotina</taxon>
        <taxon>Orbiliomycetes</taxon>
        <taxon>Orbiliales</taxon>
        <taxon>Orbiliaceae</taxon>
        <taxon>Drechslerella</taxon>
    </lineage>
</organism>
<feature type="domain" description="CID" evidence="3">
    <location>
        <begin position="212"/>
        <end position="345"/>
    </location>
</feature>
<evidence type="ECO:0000259" key="3">
    <source>
        <dbReference type="PROSITE" id="PS51391"/>
    </source>
</evidence>
<dbReference type="InterPro" id="IPR006569">
    <property type="entry name" value="CID_dom"/>
</dbReference>
<feature type="region of interest" description="Disordered" evidence="2">
    <location>
        <begin position="594"/>
        <end position="618"/>
    </location>
</feature>
<dbReference type="SUPFAM" id="SSF48464">
    <property type="entry name" value="ENTH/VHS domain"/>
    <property type="match status" value="1"/>
</dbReference>
<reference evidence="4" key="1">
    <citation type="submission" date="2023-01" db="EMBL/GenBank/DDBJ databases">
        <title>The chitinases involved in constricting ring structure development in the nematode-trapping fungus Drechslerella dactyloides.</title>
        <authorList>
            <person name="Wang R."/>
            <person name="Zhang L."/>
            <person name="Tang P."/>
            <person name="Li S."/>
            <person name="Liang L."/>
        </authorList>
    </citation>
    <scope>NUCLEOTIDE SEQUENCE</scope>
    <source>
        <strain evidence="4">YMF1.00031</strain>
    </source>
</reference>
<dbReference type="CDD" id="cd17003">
    <property type="entry name" value="CID_Rtt103"/>
    <property type="match status" value="1"/>
</dbReference>
<dbReference type="PANTHER" id="PTHR12460">
    <property type="entry name" value="CYCLIN-DEPENDENT KINASE INHIBITOR-RELATED PROTEIN"/>
    <property type="match status" value="1"/>
</dbReference>
<dbReference type="SMART" id="SM00582">
    <property type="entry name" value="RPR"/>
    <property type="match status" value="1"/>
</dbReference>
<proteinExistence type="predicted"/>
<dbReference type="Pfam" id="PF04818">
    <property type="entry name" value="CID"/>
    <property type="match status" value="1"/>
</dbReference>
<feature type="region of interest" description="Disordered" evidence="2">
    <location>
        <begin position="340"/>
        <end position="362"/>
    </location>
</feature>
<dbReference type="AlphaFoldDB" id="A0AAD6J2T1"/>
<evidence type="ECO:0000313" key="5">
    <source>
        <dbReference type="Proteomes" id="UP001221413"/>
    </source>
</evidence>
<evidence type="ECO:0000256" key="2">
    <source>
        <dbReference type="SAM" id="MobiDB-lite"/>
    </source>
</evidence>
<gene>
    <name evidence="4" type="ORF">Dda_1847</name>
</gene>
<dbReference type="PANTHER" id="PTHR12460:SF0">
    <property type="entry name" value="CID DOMAIN-CONTAINING PROTEIN-RELATED"/>
    <property type="match status" value="1"/>
</dbReference>
<evidence type="ECO:0000256" key="1">
    <source>
        <dbReference type="SAM" id="Coils"/>
    </source>
</evidence>
<keyword evidence="5" id="KW-1185">Reference proteome</keyword>
<dbReference type="InterPro" id="IPR008942">
    <property type="entry name" value="ENTH_VHS"/>
</dbReference>
<keyword evidence="1" id="KW-0175">Coiled coil</keyword>
<dbReference type="PROSITE" id="PS51391">
    <property type="entry name" value="CID"/>
    <property type="match status" value="1"/>
</dbReference>
<feature type="coiled-coil region" evidence="1">
    <location>
        <begin position="442"/>
        <end position="483"/>
    </location>
</feature>
<accession>A0AAD6J2T1</accession>
<dbReference type="GO" id="GO:0031124">
    <property type="term" value="P:mRNA 3'-end processing"/>
    <property type="evidence" value="ECO:0007669"/>
    <property type="project" value="InterPro"/>
</dbReference>
<feature type="compositionally biased region" description="Acidic residues" evidence="2">
    <location>
        <begin position="609"/>
        <end position="618"/>
    </location>
</feature>
<dbReference type="Gene3D" id="1.25.40.90">
    <property type="match status" value="1"/>
</dbReference>
<feature type="compositionally biased region" description="Gly residues" evidence="2">
    <location>
        <begin position="350"/>
        <end position="362"/>
    </location>
</feature>
<comment type="caution">
    <text evidence="4">The sequence shown here is derived from an EMBL/GenBank/DDBJ whole genome shotgun (WGS) entry which is preliminary data.</text>
</comment>
<dbReference type="InterPro" id="IPR047883">
    <property type="entry name" value="Rtt103-like_CID"/>
</dbReference>
<dbReference type="Proteomes" id="UP001221413">
    <property type="component" value="Unassembled WGS sequence"/>
</dbReference>